<evidence type="ECO:0000313" key="1">
    <source>
        <dbReference type="EMBL" id="QEL17296.1"/>
    </source>
</evidence>
<dbReference type="KEGG" id="lrs:PX52LOC_04279"/>
<dbReference type="Proteomes" id="UP000324974">
    <property type="component" value="Chromosome"/>
</dbReference>
<reference evidence="2" key="1">
    <citation type="submission" date="2019-08" db="EMBL/GenBank/DDBJ databases">
        <title>Limnoglobus roseus gen. nov., sp. nov., a novel freshwater planctomycete with a giant genome from the family Gemmataceae.</title>
        <authorList>
            <person name="Kulichevskaya I.S."/>
            <person name="Naumoff D.G."/>
            <person name="Miroshnikov K."/>
            <person name="Ivanova A."/>
            <person name="Philippov D.A."/>
            <person name="Hakobyan A."/>
            <person name="Rijpstra I.C."/>
            <person name="Sinninghe Damste J.S."/>
            <person name="Liesack W."/>
            <person name="Dedysh S.N."/>
        </authorList>
    </citation>
    <scope>NUCLEOTIDE SEQUENCE [LARGE SCALE GENOMIC DNA]</scope>
    <source>
        <strain evidence="2">PX52</strain>
    </source>
</reference>
<evidence type="ECO:0000313" key="2">
    <source>
        <dbReference type="Proteomes" id="UP000324974"/>
    </source>
</evidence>
<keyword evidence="2" id="KW-1185">Reference proteome</keyword>
<proteinExistence type="predicted"/>
<dbReference type="EMBL" id="CP042425">
    <property type="protein sequence ID" value="QEL17296.1"/>
    <property type="molecule type" value="Genomic_DNA"/>
</dbReference>
<dbReference type="AlphaFoldDB" id="A0A5C1AH28"/>
<organism evidence="1 2">
    <name type="scientific">Limnoglobus roseus</name>
    <dbReference type="NCBI Taxonomy" id="2598579"/>
    <lineage>
        <taxon>Bacteria</taxon>
        <taxon>Pseudomonadati</taxon>
        <taxon>Planctomycetota</taxon>
        <taxon>Planctomycetia</taxon>
        <taxon>Gemmatales</taxon>
        <taxon>Gemmataceae</taxon>
        <taxon>Limnoglobus</taxon>
    </lineage>
</organism>
<sequence>MTEEEWLSIGDLRKHVEQVVAMKQLRKLRLFSVACCLQLEPWIGEPQLLEAINRAEKLADGALSESTIEKWYQKVIRLQRDAVRKHGRQWTAQVAVFKYVRFVCLPSRYSEFSDCWWGLVRPIPLFGEEFTQRGPALAHQLLVDIFGNPFRPVAFDPAWRTSATVGVAQQMYDARDFAAMPILADALQDAGCETADILQHCRDEKQVHVRGCWVVDLVLNKS</sequence>
<accession>A0A5C1AH28</accession>
<dbReference type="RefSeq" id="WP_218575491.1">
    <property type="nucleotide sequence ID" value="NZ_CP042425.1"/>
</dbReference>
<name>A0A5C1AH28_9BACT</name>
<gene>
    <name evidence="1" type="ORF">PX52LOC_04279</name>
</gene>
<protein>
    <submittedName>
        <fullName evidence="1">SMI1/KNR4 family protein</fullName>
    </submittedName>
</protein>